<dbReference type="InterPro" id="IPR040198">
    <property type="entry name" value="Fido_containing"/>
</dbReference>
<evidence type="ECO:0000313" key="5">
    <source>
        <dbReference type="Proteomes" id="UP000217954"/>
    </source>
</evidence>
<reference evidence="5" key="1">
    <citation type="journal article" date="2017" name="Genome Announc.">
        <title>Complete Genome Sequence of Mycobacterium stephanolepidis.</title>
        <authorList>
            <person name="Fukano H."/>
            <person name="Yoshida M."/>
            <person name="Katayama Y."/>
            <person name="Omatsu T."/>
            <person name="Mizutani T."/>
            <person name="Kurata O."/>
            <person name="Wada S."/>
            <person name="Hoshino Y."/>
        </authorList>
    </citation>
    <scope>NUCLEOTIDE SEQUENCE [LARGE SCALE GENOMIC DNA]</scope>
    <source>
        <strain evidence="5">NJB0901</strain>
    </source>
</reference>
<sequence length="397" mass="43268">MFLNESSGSLVDIEGADPLSGHWRHKAFVPTPLPMSMPSLTTPTILAVAAARAALAALDSTATQLPDPTLLRLPTLRREAQSTSALEGTYAPLTEVLTADDEDASSAELTEILNYVRMANHGFQWVGDGRPVSAALLEDLQGILMRGTPLIAASGRIRDTQVVIGRRTDATPDTLPVHAARFIPPPPGDHLTNGIRDLVTWMRQDHSASIDPVVATAMSHYQLETLHPFRDGNGRLGRLLIVLHLHTQRVLSEPTMTVSPWFEARRAEYYDHLLAVSTAGDWDGFIRFFANGLTAAASSTRAQMIALVKVQNELKDVIRASTLRADSAHALVDVAVANPSFTVRNVEARLGLSYGRANKLIGQLIELGVLDVVDPDAYKRRFFAPCVMNILTKGEHR</sequence>
<dbReference type="Gene3D" id="1.10.3290.10">
    <property type="entry name" value="Fido-like domain"/>
    <property type="match status" value="1"/>
</dbReference>
<proteinExistence type="predicted"/>
<evidence type="ECO:0000256" key="1">
    <source>
        <dbReference type="PIRSR" id="PIRSR640198-1"/>
    </source>
</evidence>
<dbReference type="Pfam" id="PF02661">
    <property type="entry name" value="Fic"/>
    <property type="match status" value="1"/>
</dbReference>
<dbReference type="InterPro" id="IPR025758">
    <property type="entry name" value="Fic/DOC_N"/>
</dbReference>
<keyword evidence="2" id="KW-0067">ATP-binding</keyword>
<gene>
    <name evidence="4" type="ORF">MSTE_01468</name>
</gene>
<feature type="binding site" evidence="2">
    <location>
        <begin position="269"/>
        <end position="270"/>
    </location>
    <ligand>
        <name>ATP</name>
        <dbReference type="ChEBI" id="CHEBI:30616"/>
    </ligand>
</feature>
<dbReference type="KEGG" id="mste:MSTE_01468"/>
<dbReference type="Proteomes" id="UP000217954">
    <property type="component" value="Chromosome"/>
</dbReference>
<reference evidence="4 5" key="2">
    <citation type="journal article" date="2017" name="Int. J. Syst. Evol. Microbiol.">
        <title>Mycobacterium stephanolepidis sp. nov., a rapidly growing species related to Mycobacterium chelonae, isolated from marine teleost fish, Stephanolepis cirrhifer.</title>
        <authorList>
            <person name="Fukano H."/>
            <person name="Wada S."/>
            <person name="Kurata O."/>
            <person name="Katayama K."/>
            <person name="Fujiwara N."/>
            <person name="Hoshino Y."/>
        </authorList>
    </citation>
    <scope>NUCLEOTIDE SEQUENCE [LARGE SCALE GENOMIC DNA]</scope>
    <source>
        <strain evidence="4 5">NJB0901</strain>
    </source>
</reference>
<protein>
    <recommendedName>
        <fullName evidence="3">Fido domain-containing protein</fullName>
    </recommendedName>
</protein>
<dbReference type="PANTHER" id="PTHR13504:SF38">
    <property type="entry name" value="FIDO DOMAIN-CONTAINING PROTEIN"/>
    <property type="match status" value="1"/>
</dbReference>
<dbReference type="PANTHER" id="PTHR13504">
    <property type="entry name" value="FIDO DOMAIN-CONTAINING PROTEIN DDB_G0283145"/>
    <property type="match status" value="1"/>
</dbReference>
<dbReference type="SUPFAM" id="SSF140931">
    <property type="entry name" value="Fic-like"/>
    <property type="match status" value="1"/>
</dbReference>
<organism evidence="4 5">
    <name type="scientific">[Mycobacterium] stephanolepidis</name>
    <dbReference type="NCBI Taxonomy" id="1520670"/>
    <lineage>
        <taxon>Bacteria</taxon>
        <taxon>Bacillati</taxon>
        <taxon>Actinomycetota</taxon>
        <taxon>Actinomycetes</taxon>
        <taxon>Mycobacteriales</taxon>
        <taxon>Mycobacteriaceae</taxon>
        <taxon>Mycobacteroides</taxon>
    </lineage>
</organism>
<feature type="binding site" evidence="2">
    <location>
        <begin position="231"/>
        <end position="238"/>
    </location>
    <ligand>
        <name>ATP</name>
        <dbReference type="ChEBI" id="CHEBI:30616"/>
    </ligand>
</feature>
<keyword evidence="2" id="KW-0547">Nucleotide-binding</keyword>
<dbReference type="GO" id="GO:0005524">
    <property type="term" value="F:ATP binding"/>
    <property type="evidence" value="ECO:0007669"/>
    <property type="project" value="UniProtKB-KW"/>
</dbReference>
<dbReference type="Pfam" id="PF13784">
    <property type="entry name" value="Fic_N"/>
    <property type="match status" value="1"/>
</dbReference>
<feature type="active site" evidence="1">
    <location>
        <position position="227"/>
    </location>
</feature>
<dbReference type="InterPro" id="IPR036597">
    <property type="entry name" value="Fido-like_dom_sf"/>
</dbReference>
<accession>A0A1Z4EV35</accession>
<dbReference type="EMBL" id="AP018165">
    <property type="protein sequence ID" value="BAX96793.1"/>
    <property type="molecule type" value="Genomic_DNA"/>
</dbReference>
<dbReference type="InterPro" id="IPR003812">
    <property type="entry name" value="Fido"/>
</dbReference>
<evidence type="ECO:0000313" key="4">
    <source>
        <dbReference type="EMBL" id="BAX96793.1"/>
    </source>
</evidence>
<evidence type="ECO:0000259" key="3">
    <source>
        <dbReference type="PROSITE" id="PS51459"/>
    </source>
</evidence>
<dbReference type="OrthoDB" id="9813719at2"/>
<evidence type="ECO:0000256" key="2">
    <source>
        <dbReference type="PIRSR" id="PIRSR640198-2"/>
    </source>
</evidence>
<dbReference type="AlphaFoldDB" id="A0A1Z4EV35"/>
<keyword evidence="5" id="KW-1185">Reference proteome</keyword>
<dbReference type="PROSITE" id="PS51459">
    <property type="entry name" value="FIDO"/>
    <property type="match status" value="1"/>
</dbReference>
<feature type="domain" description="Fido" evidence="3">
    <location>
        <begin position="132"/>
        <end position="291"/>
    </location>
</feature>
<name>A0A1Z4EV35_9MYCO</name>